<dbReference type="EMBL" id="CP015405">
    <property type="protein sequence ID" value="ANU78110.1"/>
    <property type="molecule type" value="Genomic_DNA"/>
</dbReference>
<keyword evidence="1" id="KW-0812">Transmembrane</keyword>
<dbReference type="KEGG" id="byl:A4V09_21625"/>
<feature type="transmembrane region" description="Helical" evidence="1">
    <location>
        <begin position="123"/>
        <end position="146"/>
    </location>
</feature>
<evidence type="ECO:0000313" key="2">
    <source>
        <dbReference type="EMBL" id="ANU78110.1"/>
    </source>
</evidence>
<accession>A0A1C7IEK7</accession>
<dbReference type="STRING" id="1796616.A4V09_21625"/>
<evidence type="ECO:0008006" key="4">
    <source>
        <dbReference type="Google" id="ProtNLM"/>
    </source>
</evidence>
<gene>
    <name evidence="2" type="ORF">A4V09_21625</name>
</gene>
<sequence length="203" mass="22420">MKKDEFLSSLERLLRSLKREERNRFLSYYSEMIADYMENGCEEEEAVQRIGNPGEIAQEILSDRDAQPPKPTPTWMKAGVIVLLVLGSPLWGSLVLVAICCALSAVIMVLCAYVLIWCIPFICGVFSVSSLFLALVSTVGSAILLFQDTATGLVQMGLGILFAGAFLVTTLLTWEVGKKFVVVTTKFSRWLAGLFQKKRGVKA</sequence>
<evidence type="ECO:0000256" key="1">
    <source>
        <dbReference type="SAM" id="Phobius"/>
    </source>
</evidence>
<feature type="transmembrane region" description="Helical" evidence="1">
    <location>
        <begin position="90"/>
        <end position="116"/>
    </location>
</feature>
<name>A0A1C7IEK7_9FIRM</name>
<keyword evidence="1" id="KW-1133">Transmembrane helix</keyword>
<keyword evidence="3" id="KW-1185">Reference proteome</keyword>
<protein>
    <recommendedName>
        <fullName evidence="4">DUF1700 domain-containing protein</fullName>
    </recommendedName>
</protein>
<dbReference type="Pfam" id="PF22564">
    <property type="entry name" value="HAAS"/>
    <property type="match status" value="1"/>
</dbReference>
<evidence type="ECO:0000313" key="3">
    <source>
        <dbReference type="Proteomes" id="UP000092574"/>
    </source>
</evidence>
<dbReference type="Proteomes" id="UP000092574">
    <property type="component" value="Chromosome"/>
</dbReference>
<dbReference type="OrthoDB" id="9804829at2"/>
<feature type="transmembrane region" description="Helical" evidence="1">
    <location>
        <begin position="152"/>
        <end position="174"/>
    </location>
</feature>
<dbReference type="RefSeq" id="WP_065544201.1">
    <property type="nucleotide sequence ID" value="NZ_CP015405.2"/>
</dbReference>
<keyword evidence="1" id="KW-0472">Membrane</keyword>
<proteinExistence type="predicted"/>
<dbReference type="AlphaFoldDB" id="A0A1C7IEK7"/>
<organism evidence="2 3">
    <name type="scientific">Blautia pseudococcoides</name>
    <dbReference type="NCBI Taxonomy" id="1796616"/>
    <lineage>
        <taxon>Bacteria</taxon>
        <taxon>Bacillati</taxon>
        <taxon>Bacillota</taxon>
        <taxon>Clostridia</taxon>
        <taxon>Lachnospirales</taxon>
        <taxon>Lachnospiraceae</taxon>
        <taxon>Blautia</taxon>
    </lineage>
</organism>
<reference evidence="2" key="1">
    <citation type="submission" date="2017-04" db="EMBL/GenBank/DDBJ databases">
        <title>Complete Genome Sequences of Twelve Strains of a Stable Defined Moderately Diverse Mouse Microbiota 2 (sDMDMm2).</title>
        <authorList>
            <person name="Uchimura Y."/>
            <person name="Wyss M."/>
            <person name="Brugiroux S."/>
            <person name="Limenitakis J.P."/>
            <person name="Stecher B."/>
            <person name="McCoy K.D."/>
            <person name="Macpherson A.J."/>
        </authorList>
    </citation>
    <scope>NUCLEOTIDE SEQUENCE</scope>
    <source>
        <strain evidence="2">YL58</strain>
    </source>
</reference>